<feature type="region of interest" description="Disordered" evidence="1">
    <location>
        <begin position="159"/>
        <end position="179"/>
    </location>
</feature>
<feature type="transmembrane region" description="Helical" evidence="2">
    <location>
        <begin position="139"/>
        <end position="157"/>
    </location>
</feature>
<dbReference type="Proteomes" id="UP000027822">
    <property type="component" value="Unassembled WGS sequence"/>
</dbReference>
<dbReference type="EMBL" id="JOTN01000012">
    <property type="protein sequence ID" value="KEK18619.1"/>
    <property type="molecule type" value="Genomic_DNA"/>
</dbReference>
<keyword evidence="2" id="KW-1133">Transmembrane helix</keyword>
<dbReference type="Pfam" id="PF13105">
    <property type="entry name" value="DUF3959"/>
    <property type="match status" value="1"/>
</dbReference>
<sequence length="250" mass="28813">MRKLDVLLMILSFLFPIVGILGQISLQLSLFIGGLLFCTSLGSYYTKKTNSRIFSWITYTIFITFLLMIRDQYATTSSLLAHAKIAACVAIIPLVFRFRTYAITVGLLSLWGMLLWDIKEIQSLTVLQRMMNLFSTEKLYLLILVGGFLLGGLLGSTRNRENGNGKQKSPSGFEQKKKRMRPTFKIRLPRLPKLKLKMLKRRGNSSEVKETRPYEQSHKEIASTYENEKQEATSGQGKTRIERRRNRYKR</sequence>
<protein>
    <recommendedName>
        <fullName evidence="5">DUF3959 domain-containing protein</fullName>
    </recommendedName>
</protein>
<reference evidence="3 4" key="1">
    <citation type="submission" date="2014-06" db="EMBL/GenBank/DDBJ databases">
        <title>Draft genome sequence of Bacillus manliponensis JCM 15802 (MCCC 1A00708).</title>
        <authorList>
            <person name="Lai Q."/>
            <person name="Liu Y."/>
            <person name="Shao Z."/>
        </authorList>
    </citation>
    <scope>NUCLEOTIDE SEQUENCE [LARGE SCALE GENOMIC DNA]</scope>
    <source>
        <strain evidence="3 4">JCM 15802</strain>
    </source>
</reference>
<dbReference type="OrthoDB" id="2861314at2"/>
<dbReference type="RefSeq" id="WP_034640459.1">
    <property type="nucleotide sequence ID" value="NZ_CBCSJC010000017.1"/>
</dbReference>
<evidence type="ECO:0008006" key="5">
    <source>
        <dbReference type="Google" id="ProtNLM"/>
    </source>
</evidence>
<proteinExistence type="predicted"/>
<feature type="region of interest" description="Disordered" evidence="1">
    <location>
        <begin position="199"/>
        <end position="250"/>
    </location>
</feature>
<keyword evidence="2" id="KW-0812">Transmembrane</keyword>
<feature type="transmembrane region" description="Helical" evidence="2">
    <location>
        <begin position="76"/>
        <end position="95"/>
    </location>
</feature>
<name>A0A073JU96_9BACI</name>
<keyword evidence="2" id="KW-0472">Membrane</keyword>
<dbReference type="InterPro" id="IPR025080">
    <property type="entry name" value="DUF3959"/>
</dbReference>
<feature type="compositionally biased region" description="Basic residues" evidence="1">
    <location>
        <begin position="241"/>
        <end position="250"/>
    </location>
</feature>
<dbReference type="AlphaFoldDB" id="A0A073JU96"/>
<accession>A0A073JU96</accession>
<feature type="transmembrane region" description="Helical" evidence="2">
    <location>
        <begin position="101"/>
        <end position="118"/>
    </location>
</feature>
<evidence type="ECO:0000256" key="1">
    <source>
        <dbReference type="SAM" id="MobiDB-lite"/>
    </source>
</evidence>
<comment type="caution">
    <text evidence="3">The sequence shown here is derived from an EMBL/GenBank/DDBJ whole genome shotgun (WGS) entry which is preliminary data.</text>
</comment>
<organism evidence="3 4">
    <name type="scientific">Bacillus manliponensis</name>
    <dbReference type="NCBI Taxonomy" id="574376"/>
    <lineage>
        <taxon>Bacteria</taxon>
        <taxon>Bacillati</taxon>
        <taxon>Bacillota</taxon>
        <taxon>Bacilli</taxon>
        <taxon>Bacillales</taxon>
        <taxon>Bacillaceae</taxon>
        <taxon>Bacillus</taxon>
        <taxon>Bacillus cereus group</taxon>
    </lineage>
</organism>
<evidence type="ECO:0000313" key="3">
    <source>
        <dbReference type="EMBL" id="KEK18619.1"/>
    </source>
</evidence>
<feature type="transmembrane region" description="Helical" evidence="2">
    <location>
        <begin position="7"/>
        <end position="33"/>
    </location>
</feature>
<evidence type="ECO:0000313" key="4">
    <source>
        <dbReference type="Proteomes" id="UP000027822"/>
    </source>
</evidence>
<feature type="transmembrane region" description="Helical" evidence="2">
    <location>
        <begin position="53"/>
        <end position="69"/>
    </location>
</feature>
<gene>
    <name evidence="3" type="ORF">BAMA_03670</name>
</gene>
<evidence type="ECO:0000256" key="2">
    <source>
        <dbReference type="SAM" id="Phobius"/>
    </source>
</evidence>
<keyword evidence="4" id="KW-1185">Reference proteome</keyword>
<feature type="compositionally biased region" description="Basic and acidic residues" evidence="1">
    <location>
        <begin position="207"/>
        <end position="231"/>
    </location>
</feature>